<keyword evidence="3" id="KW-0274">FAD</keyword>
<gene>
    <name evidence="7" type="ORF">FD16_GL001932</name>
</gene>
<sequence>MAAQQILAADPKAEVVIYERDDNISFLSCGIALYLDGTVKRLEDMFYSSPEDLEQQGVTVKTQHNVIEIDAKQRRIRVVDMKSDQIFDDHFDKLIMATGSSAVVPPLVGIDQSKVLMCKTYAHAQEIKDSAENAKTIALVGGGYVGVELAESYARTGHEVDLFQSSDQILNHYIDKATSDRLIKMLTEHGIRVHLNHRVKSFERNDNQGLSINTGDEKFDADLAIVTTGFMPVTELLEYQVEMDRHGAIIVDNHCQSSDPNVYAAGIAQLVILIRLANQLMRR</sequence>
<evidence type="ECO:0000256" key="2">
    <source>
        <dbReference type="ARBA" id="ARBA00022630"/>
    </source>
</evidence>
<dbReference type="GO" id="GO:0016491">
    <property type="term" value="F:oxidoreductase activity"/>
    <property type="evidence" value="ECO:0007669"/>
    <property type="project" value="UniProtKB-KW"/>
</dbReference>
<feature type="domain" description="FAD/NAD(P)-binding" evidence="6">
    <location>
        <begin position="8"/>
        <end position="266"/>
    </location>
</feature>
<reference evidence="7 8" key="1">
    <citation type="journal article" date="2015" name="Genome Announc.">
        <title>Expanding the biotechnology potential of lactobacilli through comparative genomics of 213 strains and associated genera.</title>
        <authorList>
            <person name="Sun Z."/>
            <person name="Harris H.M."/>
            <person name="McCann A."/>
            <person name="Guo C."/>
            <person name="Argimon S."/>
            <person name="Zhang W."/>
            <person name="Yang X."/>
            <person name="Jeffery I.B."/>
            <person name="Cooney J.C."/>
            <person name="Kagawa T.F."/>
            <person name="Liu W."/>
            <person name="Song Y."/>
            <person name="Salvetti E."/>
            <person name="Wrobel A."/>
            <person name="Rasinkangas P."/>
            <person name="Parkhill J."/>
            <person name="Rea M.C."/>
            <person name="O'Sullivan O."/>
            <person name="Ritari J."/>
            <person name="Douillard F.P."/>
            <person name="Paul Ross R."/>
            <person name="Yang R."/>
            <person name="Briner A.E."/>
            <person name="Felis G.E."/>
            <person name="de Vos W.M."/>
            <person name="Barrangou R."/>
            <person name="Klaenhammer T.R."/>
            <person name="Caufield P.W."/>
            <person name="Cui Y."/>
            <person name="Zhang H."/>
            <person name="O'Toole P.W."/>
        </authorList>
    </citation>
    <scope>NUCLEOTIDE SEQUENCE [LARGE SCALE GENOMIC DNA]</scope>
    <source>
        <strain evidence="7 8">DSM 5007</strain>
    </source>
</reference>
<dbReference type="PRINTS" id="PR00411">
    <property type="entry name" value="PNDRDTASEI"/>
</dbReference>
<dbReference type="Gene3D" id="3.50.50.60">
    <property type="entry name" value="FAD/NAD(P)-binding domain"/>
    <property type="match status" value="2"/>
</dbReference>
<name>A0A0R1W5H8_9LACO</name>
<evidence type="ECO:0000259" key="6">
    <source>
        <dbReference type="Pfam" id="PF07992"/>
    </source>
</evidence>
<dbReference type="SUPFAM" id="SSF51905">
    <property type="entry name" value="FAD/NAD(P)-binding domain"/>
    <property type="match status" value="1"/>
</dbReference>
<accession>A0A0R1W5H8</accession>
<comment type="caution">
    <text evidence="7">The sequence shown here is derived from an EMBL/GenBank/DDBJ whole genome shotgun (WGS) entry which is preliminary data.</text>
</comment>
<evidence type="ECO:0000256" key="1">
    <source>
        <dbReference type="ARBA" id="ARBA00001974"/>
    </source>
</evidence>
<dbReference type="InterPro" id="IPR036188">
    <property type="entry name" value="FAD/NAD-bd_sf"/>
</dbReference>
<keyword evidence="8" id="KW-1185">Reference proteome</keyword>
<dbReference type="PATRIC" id="fig|1423807.3.peg.1985"/>
<dbReference type="EMBL" id="AZGF01000005">
    <property type="protein sequence ID" value="KRM12754.1"/>
    <property type="molecule type" value="Genomic_DNA"/>
</dbReference>
<dbReference type="PRINTS" id="PR00368">
    <property type="entry name" value="FADPNR"/>
</dbReference>
<dbReference type="PANTHER" id="PTHR43429:SF1">
    <property type="entry name" value="NAD(P)H SULFUR OXIDOREDUCTASE (COA-DEPENDENT)"/>
    <property type="match status" value="1"/>
</dbReference>
<evidence type="ECO:0000256" key="3">
    <source>
        <dbReference type="ARBA" id="ARBA00022827"/>
    </source>
</evidence>
<evidence type="ECO:0000313" key="7">
    <source>
        <dbReference type="EMBL" id="KRM12754.1"/>
    </source>
</evidence>
<dbReference type="Pfam" id="PF07992">
    <property type="entry name" value="Pyr_redox_2"/>
    <property type="match status" value="1"/>
</dbReference>
<keyword evidence="2" id="KW-0285">Flavoprotein</keyword>
<organism evidence="7 8">
    <name type="scientific">Paucilactobacillus suebicus DSM 5007 = KCTC 3549</name>
    <dbReference type="NCBI Taxonomy" id="1423807"/>
    <lineage>
        <taxon>Bacteria</taxon>
        <taxon>Bacillati</taxon>
        <taxon>Bacillota</taxon>
        <taxon>Bacilli</taxon>
        <taxon>Lactobacillales</taxon>
        <taxon>Lactobacillaceae</taxon>
        <taxon>Paucilactobacillus</taxon>
    </lineage>
</organism>
<comment type="cofactor">
    <cofactor evidence="1">
        <name>FAD</name>
        <dbReference type="ChEBI" id="CHEBI:57692"/>
    </cofactor>
</comment>
<protein>
    <submittedName>
        <fullName evidence="7">Nadh oxidase</fullName>
    </submittedName>
</protein>
<keyword evidence="5" id="KW-0676">Redox-active center</keyword>
<evidence type="ECO:0000256" key="5">
    <source>
        <dbReference type="ARBA" id="ARBA00023284"/>
    </source>
</evidence>
<dbReference type="AlphaFoldDB" id="A0A0R1W5H8"/>
<dbReference type="PANTHER" id="PTHR43429">
    <property type="entry name" value="PYRIDINE NUCLEOTIDE-DISULFIDE OXIDOREDUCTASE DOMAIN-CONTAINING"/>
    <property type="match status" value="1"/>
</dbReference>
<dbReference type="Proteomes" id="UP000051820">
    <property type="component" value="Unassembled WGS sequence"/>
</dbReference>
<keyword evidence="4" id="KW-0560">Oxidoreductase</keyword>
<evidence type="ECO:0000313" key="8">
    <source>
        <dbReference type="Proteomes" id="UP000051820"/>
    </source>
</evidence>
<evidence type="ECO:0000256" key="4">
    <source>
        <dbReference type="ARBA" id="ARBA00023002"/>
    </source>
</evidence>
<dbReference type="eggNOG" id="COG0446">
    <property type="taxonomic scope" value="Bacteria"/>
</dbReference>
<proteinExistence type="predicted"/>
<dbReference type="STRING" id="1423807.FD16_GL001932"/>
<dbReference type="InterPro" id="IPR050260">
    <property type="entry name" value="FAD-bd_OxRdtase"/>
</dbReference>
<dbReference type="InterPro" id="IPR023753">
    <property type="entry name" value="FAD/NAD-binding_dom"/>
</dbReference>